<dbReference type="Pfam" id="PF00196">
    <property type="entry name" value="GerE"/>
    <property type="match status" value="1"/>
</dbReference>
<dbReference type="CDD" id="cd06170">
    <property type="entry name" value="LuxR_C_like"/>
    <property type="match status" value="1"/>
</dbReference>
<keyword evidence="3" id="KW-0804">Transcription</keyword>
<dbReference type="PRINTS" id="PR00038">
    <property type="entry name" value="HTHLUXR"/>
</dbReference>
<dbReference type="SUPFAM" id="SSF46894">
    <property type="entry name" value="C-terminal effector domain of the bipartite response regulators"/>
    <property type="match status" value="1"/>
</dbReference>
<dbReference type="InterPro" id="IPR000792">
    <property type="entry name" value="Tscrpt_reg_LuxR_C"/>
</dbReference>
<evidence type="ECO:0000313" key="5">
    <source>
        <dbReference type="EMBL" id="QDL93616.1"/>
    </source>
</evidence>
<dbReference type="PROSITE" id="PS50043">
    <property type="entry name" value="HTH_LUXR_2"/>
    <property type="match status" value="1"/>
</dbReference>
<dbReference type="SMART" id="SM00421">
    <property type="entry name" value="HTH_LUXR"/>
    <property type="match status" value="1"/>
</dbReference>
<dbReference type="GO" id="GO:0006355">
    <property type="term" value="P:regulation of DNA-templated transcription"/>
    <property type="evidence" value="ECO:0007669"/>
    <property type="project" value="InterPro"/>
</dbReference>
<dbReference type="InterPro" id="IPR016032">
    <property type="entry name" value="Sig_transdc_resp-reg_C-effctor"/>
</dbReference>
<dbReference type="SUPFAM" id="SSF55781">
    <property type="entry name" value="GAF domain-like"/>
    <property type="match status" value="1"/>
</dbReference>
<evidence type="ECO:0000256" key="3">
    <source>
        <dbReference type="ARBA" id="ARBA00023163"/>
    </source>
</evidence>
<dbReference type="PROSITE" id="PS00622">
    <property type="entry name" value="HTH_LUXR_1"/>
    <property type="match status" value="1"/>
</dbReference>
<dbReference type="Gene3D" id="1.10.10.10">
    <property type="entry name" value="Winged helix-like DNA-binding domain superfamily/Winged helix DNA-binding domain"/>
    <property type="match status" value="1"/>
</dbReference>
<dbReference type="GO" id="GO:0003677">
    <property type="term" value="F:DNA binding"/>
    <property type="evidence" value="ECO:0007669"/>
    <property type="project" value="UniProtKB-KW"/>
</dbReference>
<dbReference type="EMBL" id="CP040818">
    <property type="protein sequence ID" value="QDL93616.1"/>
    <property type="molecule type" value="Genomic_DNA"/>
</dbReference>
<dbReference type="OrthoDB" id="3679796at2"/>
<keyword evidence="6" id="KW-1185">Reference proteome</keyword>
<sequence length="168" mass="18340">MRDAPRVIDGAVLVGASHWRRSPFRDHLFRWGFTQSLCGPLCVGDRLVGVLYAASHEGRVRQDGLRDRVGLICRAGSLALTTMAETGRLEPPPVRRPLGTAGLPPRSAEVATRLCAGGSNKQIARDMQISEHTVKEHVANLCRRFGARNRTDLVGCLLRDPGEALPRA</sequence>
<reference evidence="5 6" key="1">
    <citation type="submission" date="2019-06" db="EMBL/GenBank/DDBJ databases">
        <title>Genome sequence of Rhodobacteraceae bacterium D4M1.</title>
        <authorList>
            <person name="Cao J."/>
        </authorList>
    </citation>
    <scope>NUCLEOTIDE SEQUENCE [LARGE SCALE GENOMIC DNA]</scope>
    <source>
        <strain evidence="5 6">D4M1</strain>
    </source>
</reference>
<dbReference type="PANTHER" id="PTHR44688">
    <property type="entry name" value="DNA-BINDING TRANSCRIPTIONAL ACTIVATOR DEVR_DOSR"/>
    <property type="match status" value="1"/>
</dbReference>
<dbReference type="PANTHER" id="PTHR44688:SF16">
    <property type="entry name" value="DNA-BINDING TRANSCRIPTIONAL ACTIVATOR DEVR_DOSR"/>
    <property type="match status" value="1"/>
</dbReference>
<proteinExistence type="predicted"/>
<feature type="domain" description="HTH luxR-type" evidence="4">
    <location>
        <begin position="96"/>
        <end position="161"/>
    </location>
</feature>
<dbReference type="AlphaFoldDB" id="A0A5B8FXH1"/>
<accession>A0A5B8FXH1</accession>
<name>A0A5B8FXH1_9RHOB</name>
<organism evidence="5 6">
    <name type="scientific">Paroceanicella profunda</name>
    <dbReference type="NCBI Taxonomy" id="2579971"/>
    <lineage>
        <taxon>Bacteria</taxon>
        <taxon>Pseudomonadati</taxon>
        <taxon>Pseudomonadota</taxon>
        <taxon>Alphaproteobacteria</taxon>
        <taxon>Rhodobacterales</taxon>
        <taxon>Paracoccaceae</taxon>
        <taxon>Paroceanicella</taxon>
    </lineage>
</organism>
<keyword evidence="2" id="KW-0238">DNA-binding</keyword>
<evidence type="ECO:0000256" key="1">
    <source>
        <dbReference type="ARBA" id="ARBA00023015"/>
    </source>
</evidence>
<evidence type="ECO:0000259" key="4">
    <source>
        <dbReference type="PROSITE" id="PS50043"/>
    </source>
</evidence>
<dbReference type="KEGG" id="ppru:FDP22_06625"/>
<protein>
    <recommendedName>
        <fullName evidence="4">HTH luxR-type domain-containing protein</fullName>
    </recommendedName>
</protein>
<dbReference type="Proteomes" id="UP000305888">
    <property type="component" value="Chromosome"/>
</dbReference>
<keyword evidence="1" id="KW-0805">Transcription regulation</keyword>
<gene>
    <name evidence="5" type="ORF">FDP22_06625</name>
</gene>
<evidence type="ECO:0000313" key="6">
    <source>
        <dbReference type="Proteomes" id="UP000305888"/>
    </source>
</evidence>
<dbReference type="InterPro" id="IPR036388">
    <property type="entry name" value="WH-like_DNA-bd_sf"/>
</dbReference>
<evidence type="ECO:0000256" key="2">
    <source>
        <dbReference type="ARBA" id="ARBA00023125"/>
    </source>
</evidence>